<feature type="transmembrane region" description="Helical" evidence="1">
    <location>
        <begin position="49"/>
        <end position="70"/>
    </location>
</feature>
<dbReference type="EMBL" id="KY290886">
    <property type="protein sequence ID" value="ARQ19194.1"/>
    <property type="molecule type" value="Genomic_DNA"/>
</dbReference>
<dbReference type="RefSeq" id="WP_033606671.1">
    <property type="nucleotide sequence ID" value="NZ_KY290886.1"/>
</dbReference>
<sequence>MKRFKGSEMSKKIGKESLSLGLKKEIVKFKSMYREPEFRLIFQLDIVRGLKISFSCLGYLVWLFIARVGWSNAYSFYKLFAGTDRLKESLEVKEALNILGSLAFSLFIFALFILQVGKIMMSTNDNYINYLKPFQKGIKIICRQGTVLFLLSLYEHEIHFQNYYNTTTKLGAFLLLYLVSNIAEKMLFKHIVKQVFSDIQKESYCLKTPYGNLKNVELFLFKMDSKWDKYIYRSKEVFLTGSYNETLQESLYDTGAIFNNEPMVLKDFFGDYELVWNPKQLSEQGAENEFAEVH</sequence>
<reference evidence="2" key="1">
    <citation type="submission" date="2016-12" db="EMBL/GenBank/DDBJ databases">
        <title>Genetic characterization of cointegrate plasmids responsible for the mobilization of pRUM-like and pLAG, via pHTbeta, from Enterococcus faecium to E. faecalis.</title>
        <authorList>
            <person name="Di Sante L."/>
            <person name="Morroni G."/>
            <person name="Vignaroli C."/>
            <person name="Brenciani A."/>
        </authorList>
    </citation>
    <scope>NUCLEOTIDE SEQUENCE</scope>
    <source>
        <strain evidence="2">Transconjugant T4</strain>
        <plasmid evidence="2">pJH-T4</plasmid>
    </source>
</reference>
<protein>
    <recommendedName>
        <fullName evidence="3">TraA</fullName>
    </recommendedName>
</protein>
<evidence type="ECO:0000313" key="2">
    <source>
        <dbReference type="EMBL" id="ARQ19194.1"/>
    </source>
</evidence>
<evidence type="ECO:0000256" key="1">
    <source>
        <dbReference type="SAM" id="Phobius"/>
    </source>
</evidence>
<accession>A0A2H4HID6</accession>
<keyword evidence="1" id="KW-0812">Transmembrane</keyword>
<dbReference type="AlphaFoldDB" id="A0A2H4HID6"/>
<evidence type="ECO:0008006" key="3">
    <source>
        <dbReference type="Google" id="ProtNLM"/>
    </source>
</evidence>
<proteinExistence type="predicted"/>
<name>A0A2H4HID6_ENTFL</name>
<geneLocation type="plasmid" evidence="2">
    <name>pJH-T4</name>
</geneLocation>
<keyword evidence="1" id="KW-1133">Transmembrane helix</keyword>
<keyword evidence="1" id="KW-0472">Membrane</keyword>
<keyword evidence="2" id="KW-0614">Plasmid</keyword>
<feature type="transmembrane region" description="Helical" evidence="1">
    <location>
        <begin position="95"/>
        <end position="116"/>
    </location>
</feature>
<organism evidence="2">
    <name type="scientific">Enterococcus faecalis</name>
    <name type="common">Streptococcus faecalis</name>
    <dbReference type="NCBI Taxonomy" id="1351"/>
    <lineage>
        <taxon>Bacteria</taxon>
        <taxon>Bacillati</taxon>
        <taxon>Bacillota</taxon>
        <taxon>Bacilli</taxon>
        <taxon>Lactobacillales</taxon>
        <taxon>Enterococcaceae</taxon>
        <taxon>Enterococcus</taxon>
    </lineage>
</organism>